<comment type="caution">
    <text evidence="2">The sequence shown here is derived from an EMBL/GenBank/DDBJ whole genome shotgun (WGS) entry which is preliminary data.</text>
</comment>
<reference evidence="2 3" key="1">
    <citation type="submission" date="2020-03" db="EMBL/GenBank/DDBJ databases">
        <title>Sequencing the genomes of 1000 actinobacteria strains.</title>
        <authorList>
            <person name="Klenk H.-P."/>
        </authorList>
    </citation>
    <scope>NUCLEOTIDE SEQUENCE [LARGE SCALE GENOMIC DNA]</scope>
    <source>
        <strain evidence="2 3">DSM 45685</strain>
    </source>
</reference>
<accession>A0A7X5ZNK1</accession>
<dbReference type="EMBL" id="JAAOYM010000001">
    <property type="protein sequence ID" value="NIJ09699.1"/>
    <property type="molecule type" value="Genomic_DNA"/>
</dbReference>
<evidence type="ECO:0000256" key="1">
    <source>
        <dbReference type="SAM" id="MobiDB-lite"/>
    </source>
</evidence>
<name>A0A7X5ZNK1_9PSEU</name>
<organism evidence="2 3">
    <name type="scientific">Saccharomonospora amisosensis</name>
    <dbReference type="NCBI Taxonomy" id="1128677"/>
    <lineage>
        <taxon>Bacteria</taxon>
        <taxon>Bacillati</taxon>
        <taxon>Actinomycetota</taxon>
        <taxon>Actinomycetes</taxon>
        <taxon>Pseudonocardiales</taxon>
        <taxon>Pseudonocardiaceae</taxon>
        <taxon>Saccharomonospora</taxon>
    </lineage>
</organism>
<feature type="region of interest" description="Disordered" evidence="1">
    <location>
        <begin position="1"/>
        <end position="24"/>
    </location>
</feature>
<evidence type="ECO:0000313" key="3">
    <source>
        <dbReference type="Proteomes" id="UP000545493"/>
    </source>
</evidence>
<keyword evidence="3" id="KW-1185">Reference proteome</keyword>
<dbReference type="Proteomes" id="UP000545493">
    <property type="component" value="Unassembled WGS sequence"/>
</dbReference>
<dbReference type="AlphaFoldDB" id="A0A7X5ZNK1"/>
<proteinExistence type="predicted"/>
<gene>
    <name evidence="2" type="ORF">FHU38_000043</name>
</gene>
<evidence type="ECO:0000313" key="2">
    <source>
        <dbReference type="EMBL" id="NIJ09699.1"/>
    </source>
</evidence>
<sequence>MRLMAESPLGRLRHGEAELGSPGHRCRDAQEELVAVAAKPASRGAGR</sequence>
<protein>
    <submittedName>
        <fullName evidence="2">Uncharacterized protein</fullName>
    </submittedName>
</protein>